<feature type="transmembrane region" description="Helical" evidence="6">
    <location>
        <begin position="346"/>
        <end position="365"/>
    </location>
</feature>
<evidence type="ECO:0000256" key="5">
    <source>
        <dbReference type="ARBA" id="ARBA00023136"/>
    </source>
</evidence>
<keyword evidence="8" id="KW-1185">Reference proteome</keyword>
<dbReference type="Proteomes" id="UP001558481">
    <property type="component" value="Unassembled WGS sequence"/>
</dbReference>
<evidence type="ECO:0000256" key="4">
    <source>
        <dbReference type="ARBA" id="ARBA00022989"/>
    </source>
</evidence>
<feature type="transmembrane region" description="Helical" evidence="6">
    <location>
        <begin position="35"/>
        <end position="53"/>
    </location>
</feature>
<feature type="transmembrane region" description="Helical" evidence="6">
    <location>
        <begin position="198"/>
        <end position="215"/>
    </location>
</feature>
<evidence type="ECO:0000313" key="8">
    <source>
        <dbReference type="Proteomes" id="UP001558481"/>
    </source>
</evidence>
<gene>
    <name evidence="7" type="ORF">VVR66_09115</name>
</gene>
<evidence type="ECO:0000256" key="1">
    <source>
        <dbReference type="ARBA" id="ARBA00004651"/>
    </source>
</evidence>
<feature type="transmembrane region" description="Helical" evidence="6">
    <location>
        <begin position="318"/>
        <end position="340"/>
    </location>
</feature>
<dbReference type="EMBL" id="JAYWLU010000008">
    <property type="protein sequence ID" value="MEX3594871.1"/>
    <property type="molecule type" value="Genomic_DNA"/>
</dbReference>
<accession>A0ABV3V4P5</accession>
<dbReference type="PANTHER" id="PTHR43124">
    <property type="entry name" value="PURINE EFFLUX PUMP PBUE"/>
    <property type="match status" value="1"/>
</dbReference>
<dbReference type="PANTHER" id="PTHR43124:SF3">
    <property type="entry name" value="CHLORAMPHENICOL EFFLUX PUMP RV0191"/>
    <property type="match status" value="1"/>
</dbReference>
<organism evidence="7 8">
    <name type="scientific">Kocuria carniphila</name>
    <dbReference type="NCBI Taxonomy" id="262208"/>
    <lineage>
        <taxon>Bacteria</taxon>
        <taxon>Bacillati</taxon>
        <taxon>Actinomycetota</taxon>
        <taxon>Actinomycetes</taxon>
        <taxon>Micrococcales</taxon>
        <taxon>Micrococcaceae</taxon>
        <taxon>Kocuria</taxon>
    </lineage>
</organism>
<feature type="transmembrane region" description="Helical" evidence="6">
    <location>
        <begin position="235"/>
        <end position="255"/>
    </location>
</feature>
<dbReference type="InterPro" id="IPR050189">
    <property type="entry name" value="MFS_Efflux_Transporters"/>
</dbReference>
<keyword evidence="5 6" id="KW-0472">Membrane</keyword>
<keyword evidence="4 6" id="KW-1133">Transmembrane helix</keyword>
<name>A0ABV3V4P5_9MICC</name>
<dbReference type="InterPro" id="IPR011701">
    <property type="entry name" value="MFS"/>
</dbReference>
<comment type="subcellular location">
    <subcellularLocation>
        <location evidence="1">Cell membrane</location>
        <topology evidence="1">Multi-pass membrane protein</topology>
    </subcellularLocation>
</comment>
<dbReference type="Gene3D" id="1.20.1250.20">
    <property type="entry name" value="MFS general substrate transporter like domains"/>
    <property type="match status" value="1"/>
</dbReference>
<feature type="transmembrane region" description="Helical" evidence="6">
    <location>
        <begin position="123"/>
        <end position="141"/>
    </location>
</feature>
<dbReference type="Pfam" id="PF07690">
    <property type="entry name" value="MFS_1"/>
    <property type="match status" value="1"/>
</dbReference>
<evidence type="ECO:0000256" key="2">
    <source>
        <dbReference type="ARBA" id="ARBA00022475"/>
    </source>
</evidence>
<proteinExistence type="predicted"/>
<feature type="transmembrane region" description="Helical" evidence="6">
    <location>
        <begin position="147"/>
        <end position="167"/>
    </location>
</feature>
<comment type="caution">
    <text evidence="7">The sequence shown here is derived from an EMBL/GenBank/DDBJ whole genome shotgun (WGS) entry which is preliminary data.</text>
</comment>
<feature type="transmembrane region" description="Helical" evidence="6">
    <location>
        <begin position="60"/>
        <end position="79"/>
    </location>
</feature>
<dbReference type="RefSeq" id="WP_368629488.1">
    <property type="nucleotide sequence ID" value="NZ_JAYWLU010000008.1"/>
</dbReference>
<feature type="transmembrane region" description="Helical" evidence="6">
    <location>
        <begin position="262"/>
        <end position="280"/>
    </location>
</feature>
<evidence type="ECO:0000256" key="6">
    <source>
        <dbReference type="SAM" id="Phobius"/>
    </source>
</evidence>
<reference evidence="7 8" key="1">
    <citation type="journal article" date="2024" name="Fungal Genet. Biol.">
        <title>The porcine skin microbiome exhibits broad fungal antagonism.</title>
        <authorList>
            <person name="De La Cruz K.F."/>
            <person name="Townsend E.C."/>
            <person name="Alex Cheong J.Z."/>
            <person name="Salamzade R."/>
            <person name="Liu A."/>
            <person name="Sandstrom S."/>
            <person name="Davila E."/>
            <person name="Huang L."/>
            <person name="Xu K.H."/>
            <person name="Wu S.Y."/>
            <person name="Meudt J.J."/>
            <person name="Shanmuganayagam D."/>
            <person name="Gibson A.L.F."/>
            <person name="Kalan L.R."/>
        </authorList>
    </citation>
    <scope>NUCLEOTIDE SEQUENCE [LARGE SCALE GENOMIC DNA]</scope>
    <source>
        <strain evidence="7 8">LK2625</strain>
    </source>
</reference>
<feature type="transmembrane region" description="Helical" evidence="6">
    <location>
        <begin position="85"/>
        <end position="111"/>
    </location>
</feature>
<protein>
    <submittedName>
        <fullName evidence="7">MFS transporter</fullName>
    </submittedName>
</protein>
<dbReference type="InterPro" id="IPR036259">
    <property type="entry name" value="MFS_trans_sf"/>
</dbReference>
<keyword evidence="2" id="KW-1003">Cell membrane</keyword>
<feature type="transmembrane region" description="Helical" evidence="6">
    <location>
        <begin position="286"/>
        <end position="311"/>
    </location>
</feature>
<keyword evidence="3 6" id="KW-0812">Transmembrane</keyword>
<dbReference type="SUPFAM" id="SSF103473">
    <property type="entry name" value="MFS general substrate transporter"/>
    <property type="match status" value="1"/>
</dbReference>
<evidence type="ECO:0000313" key="7">
    <source>
        <dbReference type="EMBL" id="MEX3594871.1"/>
    </source>
</evidence>
<evidence type="ECO:0000256" key="3">
    <source>
        <dbReference type="ARBA" id="ARBA00022692"/>
    </source>
</evidence>
<sequence>MGLIAATYGLARFGYGLFLPQFQQAFDLDGATAGMIQAGSFLSYCVAAVIAALGAKWPRLLVVCAGASASAGALTVATAPSTAVLGIGVVVAGTGAGFATPGTVGLISRIIGEAKREGAQTTVNSGTGVGLVAAGLLLATTTENWRTGWTIIAITTALATVATLTSARAGHPHHTSRFGEPAADAHVRPHDLLALRRVVAIALCSGAGSAAVWTFGRSALDAASPSFFTGQSYSVTAWILLGAMSVAGALAARLVQRWSLSRAWSLTNLAMLVGTAGVGVDPGHPVIAFAAVSLFGASYTAMTGVLIVWAMRLTPRSAAAGTVVLFVALALGQAVGAWLLGALQDFSSAPVMFFAAATIGAVAIAGQPRPVPANRTPPDRRAVHGAR</sequence>